<sequence length="152" mass="16251">MAVAVELQGQGFSAMSQPGTPRSQVTHFIQVAAAPPRREIAHSHKALGTPQATETASPSFAYFQAGAGARTNPPADIELEALLVQRDALDDDQPLGPGSHGQYSTFVDFEQVTNREKAWMWTSVVIVVILCIVAVLISVDVIDWPGDGIGKL</sequence>
<protein>
    <submittedName>
        <fullName evidence="1">Uncharacterized protein</fullName>
    </submittedName>
</protein>
<dbReference type="EMBL" id="KZ819734">
    <property type="protein sequence ID" value="PWN53258.1"/>
    <property type="molecule type" value="Genomic_DNA"/>
</dbReference>
<evidence type="ECO:0000313" key="2">
    <source>
        <dbReference type="Proteomes" id="UP000245626"/>
    </source>
</evidence>
<reference evidence="1 2" key="1">
    <citation type="journal article" date="2018" name="Mol. Biol. Evol.">
        <title>Broad Genomic Sampling Reveals a Smut Pathogenic Ancestry of the Fungal Clade Ustilaginomycotina.</title>
        <authorList>
            <person name="Kijpornyongpan T."/>
            <person name="Mondo S.J."/>
            <person name="Barry K."/>
            <person name="Sandor L."/>
            <person name="Lee J."/>
            <person name="Lipzen A."/>
            <person name="Pangilinan J."/>
            <person name="LaButti K."/>
            <person name="Hainaut M."/>
            <person name="Henrissat B."/>
            <person name="Grigoriev I.V."/>
            <person name="Spatafora J.W."/>
            <person name="Aime M.C."/>
        </authorList>
    </citation>
    <scope>NUCLEOTIDE SEQUENCE [LARGE SCALE GENOMIC DNA]</scope>
    <source>
        <strain evidence="1 2">SA 807</strain>
    </source>
</reference>
<dbReference type="Proteomes" id="UP000245626">
    <property type="component" value="Unassembled WGS sequence"/>
</dbReference>
<name>A0ACD0P546_9BASI</name>
<proteinExistence type="predicted"/>
<gene>
    <name evidence="1" type="ORF">IE53DRAFT_196983</name>
</gene>
<accession>A0ACD0P546</accession>
<keyword evidence="2" id="KW-1185">Reference proteome</keyword>
<organism evidence="1 2">
    <name type="scientific">Violaceomyces palustris</name>
    <dbReference type="NCBI Taxonomy" id="1673888"/>
    <lineage>
        <taxon>Eukaryota</taxon>
        <taxon>Fungi</taxon>
        <taxon>Dikarya</taxon>
        <taxon>Basidiomycota</taxon>
        <taxon>Ustilaginomycotina</taxon>
        <taxon>Ustilaginomycetes</taxon>
        <taxon>Violaceomycetales</taxon>
        <taxon>Violaceomycetaceae</taxon>
        <taxon>Violaceomyces</taxon>
    </lineage>
</organism>
<evidence type="ECO:0000313" key="1">
    <source>
        <dbReference type="EMBL" id="PWN53258.1"/>
    </source>
</evidence>